<dbReference type="Pfam" id="PF05195">
    <property type="entry name" value="AMP_N"/>
    <property type="match status" value="1"/>
</dbReference>
<evidence type="ECO:0000256" key="1">
    <source>
        <dbReference type="ARBA" id="ARBA00001936"/>
    </source>
</evidence>
<dbReference type="PANTHER" id="PTHR43226">
    <property type="entry name" value="XAA-PRO AMINOPEPTIDASE 3"/>
    <property type="match status" value="1"/>
</dbReference>
<protein>
    <submittedName>
        <fullName evidence="7">Xaa-Pro aminopeptidase</fullName>
    </submittedName>
</protein>
<dbReference type="InterPro" id="IPR000994">
    <property type="entry name" value="Pept_M24"/>
</dbReference>
<dbReference type="InterPro" id="IPR036005">
    <property type="entry name" value="Creatinase/aminopeptidase-like"/>
</dbReference>
<dbReference type="EMBL" id="IACF01002841">
    <property type="protein sequence ID" value="LAB68480.1"/>
    <property type="molecule type" value="mRNA"/>
</dbReference>
<dbReference type="GO" id="GO:0070006">
    <property type="term" value="F:metalloaminopeptidase activity"/>
    <property type="evidence" value="ECO:0007669"/>
    <property type="project" value="InterPro"/>
</dbReference>
<accession>A0A2P2I3N1</accession>
<dbReference type="Pfam" id="PF00557">
    <property type="entry name" value="Peptidase_M24"/>
    <property type="match status" value="1"/>
</dbReference>
<keyword evidence="7" id="KW-0031">Aminopeptidase</keyword>
<keyword evidence="3" id="KW-0479">Metal-binding</keyword>
<dbReference type="Gene3D" id="3.40.350.10">
    <property type="entry name" value="Creatinase/prolidase N-terminal domain"/>
    <property type="match status" value="1"/>
</dbReference>
<dbReference type="SUPFAM" id="SSF53092">
    <property type="entry name" value="Creatinase/prolidase N-terminal domain"/>
    <property type="match status" value="1"/>
</dbReference>
<name>A0A2P2I3N1_9CRUS</name>
<dbReference type="GO" id="GO:0005829">
    <property type="term" value="C:cytosol"/>
    <property type="evidence" value="ECO:0007669"/>
    <property type="project" value="TreeGrafter"/>
</dbReference>
<dbReference type="GO" id="GO:0006508">
    <property type="term" value="P:proteolysis"/>
    <property type="evidence" value="ECO:0007669"/>
    <property type="project" value="TreeGrafter"/>
</dbReference>
<comment type="cofactor">
    <cofactor evidence="1">
        <name>Mn(2+)</name>
        <dbReference type="ChEBI" id="CHEBI:29035"/>
    </cofactor>
</comment>
<organism evidence="7">
    <name type="scientific">Hirondellea gigas</name>
    <dbReference type="NCBI Taxonomy" id="1518452"/>
    <lineage>
        <taxon>Eukaryota</taxon>
        <taxon>Metazoa</taxon>
        <taxon>Ecdysozoa</taxon>
        <taxon>Arthropoda</taxon>
        <taxon>Crustacea</taxon>
        <taxon>Multicrustacea</taxon>
        <taxon>Malacostraca</taxon>
        <taxon>Eumalacostraca</taxon>
        <taxon>Peracarida</taxon>
        <taxon>Amphipoda</taxon>
        <taxon>Amphilochidea</taxon>
        <taxon>Lysianassida</taxon>
        <taxon>Lysianassidira</taxon>
        <taxon>Lysianassoidea</taxon>
        <taxon>Lysianassidae</taxon>
        <taxon>Hirondellea</taxon>
    </lineage>
</organism>
<evidence type="ECO:0000313" key="8">
    <source>
        <dbReference type="EMBL" id="LAC22371.1"/>
    </source>
</evidence>
<reference evidence="8" key="1">
    <citation type="submission" date="2017-11" db="EMBL/GenBank/DDBJ databases">
        <title>The sensing device of the deep-sea amphipod.</title>
        <authorList>
            <person name="Kobayashi H."/>
            <person name="Nagahama T."/>
            <person name="Arai W."/>
            <person name="Sasagawa Y."/>
            <person name="Umeda M."/>
            <person name="Hayashi T."/>
            <person name="Nikaido I."/>
            <person name="Watanabe H."/>
            <person name="Oguri K."/>
            <person name="Kitazato H."/>
            <person name="Fujioka K."/>
            <person name="Kido Y."/>
            <person name="Takami H."/>
        </authorList>
    </citation>
    <scope>NUCLEOTIDE SEQUENCE</scope>
    <source>
        <tissue evidence="8">Whole body</tissue>
    </source>
</reference>
<keyword evidence="4" id="KW-0378">Hydrolase</keyword>
<sequence length="463" mass="52180">MFSKETYIERRKKLKSGVKSGIILITGNPESSTDYPDNTYYFAQDGTFRYYFGIDRADMFGVIDLDNDKDYIFGYDYTISDVIWMGVQPTLKEEAVEFGIEHTGSCEDLKLFLDKNSAKQIHFQPQYRGKNIIALGELLNKTPKDIKNGGSDELCYAVASQRNFKSAEEIEKIEEAVNVTRAMHLKVMQTTKVGMKEYEVVSNIQQVLIANHCTDSFPTICSTNGQTLHNHYYGNTLESGRMLLVDCGAKSAEGYCGDMTTTFPVDAKFTPKQKEIYNVLIDAYDHTESILKAGITYKEVHLSTCAKIVEGLKSLGLIVGNIDEAVKNGVQALFMPHGLGHMMGMDVHDMENFGEVIVGYNGEAKSTQFGLSSLRLGRVLEDGFVFTVEPGIYFIPDLIKKWKDEGTNSEFLNFDKIEEYLDFGGMRYEGDYVIENGKSRRLGLKMPKTVEEVELERAKAYKN</sequence>
<dbReference type="InterPro" id="IPR029149">
    <property type="entry name" value="Creatin/AminoP/Spt16_N"/>
</dbReference>
<evidence type="ECO:0000256" key="4">
    <source>
        <dbReference type="ARBA" id="ARBA00022801"/>
    </source>
</evidence>
<evidence type="ECO:0000259" key="6">
    <source>
        <dbReference type="SMART" id="SM01011"/>
    </source>
</evidence>
<proteinExistence type="evidence at transcript level"/>
<dbReference type="SMART" id="SM01011">
    <property type="entry name" value="AMP_N"/>
    <property type="match status" value="1"/>
</dbReference>
<evidence type="ECO:0000256" key="3">
    <source>
        <dbReference type="ARBA" id="ARBA00022723"/>
    </source>
</evidence>
<dbReference type="AlphaFoldDB" id="A0A2P2I3N1"/>
<keyword evidence="5" id="KW-0464">Manganese</keyword>
<evidence type="ECO:0000313" key="7">
    <source>
        <dbReference type="EMBL" id="LAB68480.1"/>
    </source>
</evidence>
<evidence type="ECO:0000256" key="2">
    <source>
        <dbReference type="ARBA" id="ARBA00008766"/>
    </source>
</evidence>
<reference evidence="7" key="2">
    <citation type="journal article" date="2018" name="Biosci. Biotechnol. Biochem.">
        <title>Polysaccharide hydrolase of the hadal zone amphipods Hirondellea gigas.</title>
        <authorList>
            <person name="Kobayashi H."/>
            <person name="Nagahama T."/>
            <person name="Arai W."/>
            <person name="Sasagawa Y."/>
            <person name="Umeda M."/>
            <person name="Hayashi T."/>
            <person name="Nikaido I."/>
            <person name="Watanabe H."/>
            <person name="Oguri K."/>
            <person name="Kitazato H."/>
            <person name="Fujioka K."/>
            <person name="Kido Y."/>
            <person name="Takami H."/>
        </authorList>
    </citation>
    <scope>NUCLEOTIDE SEQUENCE</scope>
    <source>
        <tissue evidence="7">Whole body</tissue>
    </source>
</reference>
<dbReference type="InterPro" id="IPR052433">
    <property type="entry name" value="X-Pro_dipept-like"/>
</dbReference>
<dbReference type="GO" id="GO:0030145">
    <property type="term" value="F:manganese ion binding"/>
    <property type="evidence" value="ECO:0007669"/>
    <property type="project" value="InterPro"/>
</dbReference>
<dbReference type="InterPro" id="IPR007865">
    <property type="entry name" value="Aminopep_P_N"/>
</dbReference>
<dbReference type="Gene3D" id="3.90.230.10">
    <property type="entry name" value="Creatinase/methionine aminopeptidase superfamily"/>
    <property type="match status" value="1"/>
</dbReference>
<keyword evidence="7" id="KW-0645">Protease</keyword>
<dbReference type="SUPFAM" id="SSF55920">
    <property type="entry name" value="Creatinase/aminopeptidase"/>
    <property type="match status" value="1"/>
</dbReference>
<evidence type="ECO:0000256" key="5">
    <source>
        <dbReference type="ARBA" id="ARBA00023211"/>
    </source>
</evidence>
<feature type="domain" description="Aminopeptidase P N-terminal" evidence="6">
    <location>
        <begin position="2"/>
        <end position="131"/>
    </location>
</feature>
<dbReference type="EMBL" id="IACT01003120">
    <property type="protein sequence ID" value="LAC22371.1"/>
    <property type="molecule type" value="mRNA"/>
</dbReference>
<comment type="similarity">
    <text evidence="2">Belongs to the peptidase M24B family.</text>
</comment>
<dbReference type="PANTHER" id="PTHR43226:SF4">
    <property type="entry name" value="XAA-PRO AMINOPEPTIDASE 3"/>
    <property type="match status" value="1"/>
</dbReference>